<evidence type="ECO:0000313" key="2">
    <source>
        <dbReference type="Proteomes" id="UP001648503"/>
    </source>
</evidence>
<sequence length="114" mass="12158">MARDQHIQIPTSIPSPEIPLCNTYSSRAASLHPAYPSVTSLSYSLMHSSTEPASTSTNRDLNSGVCYPSSVAPVPIVYGPRNTRDLSYVNGFAAASPAETLMVPKMSCSPPCRV</sequence>
<keyword evidence="2" id="KW-1185">Reference proteome</keyword>
<evidence type="ECO:0000313" key="1">
    <source>
        <dbReference type="EMBL" id="KAH6592720.1"/>
    </source>
</evidence>
<protein>
    <submittedName>
        <fullName evidence="1">Uncharacterized protein</fullName>
    </submittedName>
</protein>
<comment type="caution">
    <text evidence="1">The sequence shown here is derived from an EMBL/GenBank/DDBJ whole genome shotgun (WGS) entry which is preliminary data.</text>
</comment>
<organism evidence="1 2">
    <name type="scientific">Batrachochytrium salamandrivorans</name>
    <dbReference type="NCBI Taxonomy" id="1357716"/>
    <lineage>
        <taxon>Eukaryota</taxon>
        <taxon>Fungi</taxon>
        <taxon>Fungi incertae sedis</taxon>
        <taxon>Chytridiomycota</taxon>
        <taxon>Chytridiomycota incertae sedis</taxon>
        <taxon>Chytridiomycetes</taxon>
        <taxon>Rhizophydiales</taxon>
        <taxon>Rhizophydiales incertae sedis</taxon>
        <taxon>Batrachochytrium</taxon>
    </lineage>
</organism>
<dbReference type="Proteomes" id="UP001648503">
    <property type="component" value="Unassembled WGS sequence"/>
</dbReference>
<reference evidence="1 2" key="1">
    <citation type="submission" date="2021-02" db="EMBL/GenBank/DDBJ databases">
        <title>Variation within the Batrachochytrium salamandrivorans European outbreak.</title>
        <authorList>
            <person name="Kelly M."/>
            <person name="Pasmans F."/>
            <person name="Shea T.P."/>
            <person name="Munoz J.F."/>
            <person name="Carranza S."/>
            <person name="Cuomo C.A."/>
            <person name="Martel A."/>
        </authorList>
    </citation>
    <scope>NUCLEOTIDE SEQUENCE [LARGE SCALE GENOMIC DNA]</scope>
    <source>
        <strain evidence="1 2">AMFP18/2</strain>
    </source>
</reference>
<name>A0ABQ8F643_9FUNG</name>
<dbReference type="EMBL" id="JAFCIX010000374">
    <property type="protein sequence ID" value="KAH6592720.1"/>
    <property type="molecule type" value="Genomic_DNA"/>
</dbReference>
<proteinExistence type="predicted"/>
<accession>A0ABQ8F643</accession>
<gene>
    <name evidence="1" type="ORF">BASA50_007900</name>
</gene>